<dbReference type="Gene3D" id="3.90.1200.10">
    <property type="match status" value="1"/>
</dbReference>
<gene>
    <name evidence="2" type="ORF">WHR41_04295</name>
</gene>
<name>A0AB34KV58_9PEZI</name>
<organism evidence="2 3">
    <name type="scientific">Cladosporium halotolerans</name>
    <dbReference type="NCBI Taxonomy" id="1052096"/>
    <lineage>
        <taxon>Eukaryota</taxon>
        <taxon>Fungi</taxon>
        <taxon>Dikarya</taxon>
        <taxon>Ascomycota</taxon>
        <taxon>Pezizomycotina</taxon>
        <taxon>Dothideomycetes</taxon>
        <taxon>Dothideomycetidae</taxon>
        <taxon>Cladosporiales</taxon>
        <taxon>Cladosporiaceae</taxon>
        <taxon>Cladosporium</taxon>
    </lineage>
</organism>
<keyword evidence="3" id="KW-1185">Reference proteome</keyword>
<evidence type="ECO:0000313" key="2">
    <source>
        <dbReference type="EMBL" id="KAL1587223.1"/>
    </source>
</evidence>
<dbReference type="InterPro" id="IPR011009">
    <property type="entry name" value="Kinase-like_dom_sf"/>
</dbReference>
<feature type="region of interest" description="Disordered" evidence="1">
    <location>
        <begin position="15"/>
        <end position="53"/>
    </location>
</feature>
<dbReference type="SUPFAM" id="SSF56112">
    <property type="entry name" value="Protein kinase-like (PK-like)"/>
    <property type="match status" value="1"/>
</dbReference>
<protein>
    <recommendedName>
        <fullName evidence="4">Aminoglycoside phosphotransferase domain-containing protein</fullName>
    </recommendedName>
</protein>
<dbReference type="AlphaFoldDB" id="A0AB34KV58"/>
<accession>A0AB34KV58</accession>
<reference evidence="2 3" key="1">
    <citation type="journal article" date="2020" name="Microbiol. Resour. Announc.">
        <title>Draft Genome Sequence of a Cladosporium Species Isolated from the Mesophotic Ascidian Didemnum maculosum.</title>
        <authorList>
            <person name="Gioti A."/>
            <person name="Siaperas R."/>
            <person name="Nikolaivits E."/>
            <person name="Le Goff G."/>
            <person name="Ouazzani J."/>
            <person name="Kotoulas G."/>
            <person name="Topakas E."/>
        </authorList>
    </citation>
    <scope>NUCLEOTIDE SEQUENCE [LARGE SCALE GENOMIC DNA]</scope>
    <source>
        <strain evidence="2 3">TM138-S3</strain>
    </source>
</reference>
<evidence type="ECO:0000256" key="1">
    <source>
        <dbReference type="SAM" id="MobiDB-lite"/>
    </source>
</evidence>
<proteinExistence type="predicted"/>
<dbReference type="EMBL" id="JAAQHG020000011">
    <property type="protein sequence ID" value="KAL1587223.1"/>
    <property type="molecule type" value="Genomic_DNA"/>
</dbReference>
<comment type="caution">
    <text evidence="2">The sequence shown here is derived from an EMBL/GenBank/DDBJ whole genome shotgun (WGS) entry which is preliminary data.</text>
</comment>
<evidence type="ECO:0008006" key="4">
    <source>
        <dbReference type="Google" id="ProtNLM"/>
    </source>
</evidence>
<evidence type="ECO:0000313" key="3">
    <source>
        <dbReference type="Proteomes" id="UP000803884"/>
    </source>
</evidence>
<dbReference type="GeneID" id="96005739"/>
<sequence length="356" mass="39736">MSLTAPCVSISSPPLPTRLFVDTRNQRSSRSHAHRAPRDPPHMAPKSPLRSPDRTTILKTAGIALNTSSVEIHRLDDNLNRSYRLSDPSTPTQFCLFKCPPASNTRLLRHEHDRLSTDCHALQLLGRRKTLPATRQSTLLDHQSSTFALSGPYHGILLSDLDEPLTPSRHRALDRSLGHFMKRLNTITSPTFGSLQRPQHQSWARCFASILLDAIRDAEDGLVSLPYAEVREQLRRHWISLDSVADAKFTVTELPEDGIVFDERTGEVTGLVDYGSAMWADPLFGDYFVRASDGFMEGYGSVDGADARIRRLLYTVYHSLVAIVRQCFRPGSGGSEFEARRSLTTALQYLRAIAAS</sequence>
<dbReference type="Proteomes" id="UP000803884">
    <property type="component" value="Unassembled WGS sequence"/>
</dbReference>
<dbReference type="RefSeq" id="XP_069230328.1">
    <property type="nucleotide sequence ID" value="XM_069372901.1"/>
</dbReference>